<evidence type="ECO:0000259" key="2">
    <source>
        <dbReference type="Pfam" id="PF00535"/>
    </source>
</evidence>
<evidence type="ECO:0000313" key="3">
    <source>
        <dbReference type="EMBL" id="MDU0344767.1"/>
    </source>
</evidence>
<dbReference type="EMBL" id="JAWDIT010000001">
    <property type="protein sequence ID" value="MDU0344767.1"/>
    <property type="molecule type" value="Genomic_DNA"/>
</dbReference>
<evidence type="ECO:0000313" key="4">
    <source>
        <dbReference type="Proteomes" id="UP001261125"/>
    </source>
</evidence>
<gene>
    <name evidence="3" type="ORF">RWH44_03515</name>
</gene>
<protein>
    <submittedName>
        <fullName evidence="3">Glycosyltransferase family 2 protein</fullName>
    </submittedName>
</protein>
<evidence type="ECO:0000256" key="1">
    <source>
        <dbReference type="ARBA" id="ARBA00006739"/>
    </source>
</evidence>
<dbReference type="PANTHER" id="PTHR48090">
    <property type="entry name" value="UNDECAPRENYL-PHOSPHATE 4-DEOXY-4-FORMAMIDO-L-ARABINOSE TRANSFERASE-RELATED"/>
    <property type="match status" value="1"/>
</dbReference>
<dbReference type="SUPFAM" id="SSF53448">
    <property type="entry name" value="Nucleotide-diphospho-sugar transferases"/>
    <property type="match status" value="1"/>
</dbReference>
<dbReference type="Pfam" id="PF00535">
    <property type="entry name" value="Glycos_transf_2"/>
    <property type="match status" value="1"/>
</dbReference>
<accession>A0ABU3SIZ1</accession>
<reference evidence="3 4" key="1">
    <citation type="submission" date="2023-09" db="EMBL/GenBank/DDBJ databases">
        <title>Microbacterium fusihabitans sp. nov., Microbacterium phycihabitans sp. nov., and Microbacterium cervinum sp. nov., isolated from dried seaweeds of beach.</title>
        <authorList>
            <person name="Lee S.D."/>
        </authorList>
    </citation>
    <scope>NUCLEOTIDE SEQUENCE [LARGE SCALE GENOMIC DNA]</scope>
    <source>
        <strain evidence="3 4">KSW2-29</strain>
    </source>
</reference>
<dbReference type="InterPro" id="IPR050256">
    <property type="entry name" value="Glycosyltransferase_2"/>
</dbReference>
<organism evidence="3 4">
    <name type="scientific">Microbacterium phycohabitans</name>
    <dbReference type="NCBI Taxonomy" id="3075993"/>
    <lineage>
        <taxon>Bacteria</taxon>
        <taxon>Bacillati</taxon>
        <taxon>Actinomycetota</taxon>
        <taxon>Actinomycetes</taxon>
        <taxon>Micrococcales</taxon>
        <taxon>Microbacteriaceae</taxon>
        <taxon>Microbacterium</taxon>
    </lineage>
</organism>
<dbReference type="InterPro" id="IPR029044">
    <property type="entry name" value="Nucleotide-diphossugar_trans"/>
</dbReference>
<dbReference type="CDD" id="cd04179">
    <property type="entry name" value="DPM_DPG-synthase_like"/>
    <property type="match status" value="1"/>
</dbReference>
<sequence>MIPAFNEAEALPSFLAEVRAAFAGIGARATVIVVDDASTDDTAEAAFTLADVIRSPRNRGHGPTALAAYEAGLRSGAGTIVHVDGDGQFYGDDIARVVTALDHSHADVVHGVRRGRTDPWFRRVLSGLVRFAVLLLCGRSVPDVNTPLRAYGPTALRRLVDGVPSDALVPHVHFSIAEARERLRVRYVSVASIPRRGAVSQGTMWGGGRARAILPPRRLVQFAFRALIELWRVSIVGSSPRRIARDAIVHG</sequence>
<dbReference type="InterPro" id="IPR001173">
    <property type="entry name" value="Glyco_trans_2-like"/>
</dbReference>
<feature type="domain" description="Glycosyltransferase 2-like" evidence="2">
    <location>
        <begin position="2"/>
        <end position="126"/>
    </location>
</feature>
<dbReference type="Gene3D" id="3.90.550.10">
    <property type="entry name" value="Spore Coat Polysaccharide Biosynthesis Protein SpsA, Chain A"/>
    <property type="match status" value="1"/>
</dbReference>
<dbReference type="PANTHER" id="PTHR48090:SF7">
    <property type="entry name" value="RFBJ PROTEIN"/>
    <property type="match status" value="1"/>
</dbReference>
<dbReference type="RefSeq" id="WP_316003485.1">
    <property type="nucleotide sequence ID" value="NZ_JAWDIT010000001.1"/>
</dbReference>
<proteinExistence type="inferred from homology"/>
<dbReference type="Proteomes" id="UP001261125">
    <property type="component" value="Unassembled WGS sequence"/>
</dbReference>
<comment type="caution">
    <text evidence="3">The sequence shown here is derived from an EMBL/GenBank/DDBJ whole genome shotgun (WGS) entry which is preliminary data.</text>
</comment>
<name>A0ABU3SIZ1_9MICO</name>
<comment type="similarity">
    <text evidence="1">Belongs to the glycosyltransferase 2 family.</text>
</comment>
<keyword evidence="4" id="KW-1185">Reference proteome</keyword>